<evidence type="ECO:0000313" key="2">
    <source>
        <dbReference type="EMBL" id="NLP84159.1"/>
    </source>
</evidence>
<feature type="transmembrane region" description="Helical" evidence="1">
    <location>
        <begin position="60"/>
        <end position="81"/>
    </location>
</feature>
<keyword evidence="1" id="KW-1133">Transmembrane helix</keyword>
<organism evidence="2 3">
    <name type="scientific">Microbacterium salsuginis</name>
    <dbReference type="NCBI Taxonomy" id="2722803"/>
    <lineage>
        <taxon>Bacteria</taxon>
        <taxon>Bacillati</taxon>
        <taxon>Actinomycetota</taxon>
        <taxon>Actinomycetes</taxon>
        <taxon>Micrococcales</taxon>
        <taxon>Microbacteriaceae</taxon>
        <taxon>Microbacterium</taxon>
    </lineage>
</organism>
<evidence type="ECO:0000256" key="1">
    <source>
        <dbReference type="SAM" id="Phobius"/>
    </source>
</evidence>
<keyword evidence="3" id="KW-1185">Reference proteome</keyword>
<name>A0ABX1KDK7_9MICO</name>
<protein>
    <submittedName>
        <fullName evidence="2">Uncharacterized protein</fullName>
    </submittedName>
</protein>
<keyword evidence="1" id="KW-0472">Membrane</keyword>
<keyword evidence="1" id="KW-0812">Transmembrane</keyword>
<dbReference type="EMBL" id="JABACI010000002">
    <property type="protein sequence ID" value="NLP84159.1"/>
    <property type="molecule type" value="Genomic_DNA"/>
</dbReference>
<accession>A0ABX1KDK7</accession>
<evidence type="ECO:0000313" key="3">
    <source>
        <dbReference type="Proteomes" id="UP001429745"/>
    </source>
</evidence>
<comment type="caution">
    <text evidence="2">The sequence shown here is derived from an EMBL/GenBank/DDBJ whole genome shotgun (WGS) entry which is preliminary data.</text>
</comment>
<dbReference type="Proteomes" id="UP001429745">
    <property type="component" value="Unassembled WGS sequence"/>
</dbReference>
<gene>
    <name evidence="2" type="ORF">HF576_09870</name>
</gene>
<reference evidence="2 3" key="1">
    <citation type="submission" date="2020-04" db="EMBL/GenBank/DDBJ databases">
        <title>CFH 90308 Microbacterium sp.</title>
        <authorList>
            <person name="Nie G."/>
            <person name="Ming H."/>
            <person name="Xia T."/>
        </authorList>
    </citation>
    <scope>NUCLEOTIDE SEQUENCE [LARGE SCALE GENOMIC DNA]</scope>
    <source>
        <strain evidence="2 3">CFH 90308</strain>
    </source>
</reference>
<feature type="transmembrane region" description="Helical" evidence="1">
    <location>
        <begin position="21"/>
        <end position="40"/>
    </location>
</feature>
<proteinExistence type="predicted"/>
<sequence length="101" mass="10307">MVADAATPACTPDAPRTRWAAIIWGAVFAATAALALWVTVSPDRRAALADWTVSLSPTAAVAYLVLVVGAVALVAGVVGVARRAQRTFARSRSGSVSDAEA</sequence>